<organism evidence="4 5">
    <name type="scientific">Vibrio genomosp. F10</name>
    <dbReference type="NCBI Taxonomy" id="723171"/>
    <lineage>
        <taxon>Bacteria</taxon>
        <taxon>Pseudomonadati</taxon>
        <taxon>Pseudomonadota</taxon>
        <taxon>Gammaproteobacteria</taxon>
        <taxon>Vibrionales</taxon>
        <taxon>Vibrionaceae</taxon>
        <taxon>Vibrio</taxon>
    </lineage>
</organism>
<dbReference type="Proteomes" id="UP000093173">
    <property type="component" value="Unassembled WGS sequence"/>
</dbReference>
<dbReference type="SMART" id="SM00342">
    <property type="entry name" value="HTH_ARAC"/>
    <property type="match status" value="1"/>
</dbReference>
<dbReference type="GO" id="GO:0003700">
    <property type="term" value="F:DNA-binding transcription factor activity"/>
    <property type="evidence" value="ECO:0007669"/>
    <property type="project" value="InterPro"/>
</dbReference>
<evidence type="ECO:0000259" key="3">
    <source>
        <dbReference type="PROSITE" id="PS01124"/>
    </source>
</evidence>
<comment type="caution">
    <text evidence="4">The sequence shown here is derived from an EMBL/GenBank/DDBJ whole genome shotgun (WGS) entry which is preliminary data.</text>
</comment>
<protein>
    <submittedName>
        <fullName evidence="4">AraC family transcriptional regulator</fullName>
    </submittedName>
</protein>
<name>A0A1B9R2S1_9VIBR</name>
<dbReference type="PROSITE" id="PS01124">
    <property type="entry name" value="HTH_ARAC_FAMILY_2"/>
    <property type="match status" value="1"/>
</dbReference>
<keyword evidence="5" id="KW-1185">Reference proteome</keyword>
<evidence type="ECO:0000313" key="5">
    <source>
        <dbReference type="Proteomes" id="UP000093173"/>
    </source>
</evidence>
<dbReference type="SUPFAM" id="SSF52317">
    <property type="entry name" value="Class I glutamine amidotransferase-like"/>
    <property type="match status" value="1"/>
</dbReference>
<evidence type="ECO:0000256" key="2">
    <source>
        <dbReference type="ARBA" id="ARBA00023163"/>
    </source>
</evidence>
<sequence length="321" mass="35771">MEKSTELVKIALIAFEGISAFHLSVPCMVFQDIFFDQPPRFDLKICSEKSSPLETSSGFGVVIDRDLSAIKEADIVIVPSWPNDLPKPSEQLLEALIEHHGKGKLLVGLCLGSYVLACAGVLDGKRATSHWAFSEQFQQQFPKVNFDPNPLFIEHETIITSAGVAASLDCCLHIVRRLCGSELANDLARKMVTAPSRTGGQQQYIPAPVNIKPLTETSISLVIELVEQSLNQCHSLDEVAERCAMSKRTFTRQFKSTYGCTFGEWLQNRRLVLSQRLLETTKLSIPQVAEQAGFGSDSVFRKHFKSAFHVSPIQWRTTFKQ</sequence>
<dbReference type="InterPro" id="IPR052158">
    <property type="entry name" value="INH-QAR"/>
</dbReference>
<dbReference type="InterPro" id="IPR018060">
    <property type="entry name" value="HTH_AraC"/>
</dbReference>
<dbReference type="GO" id="GO:0043565">
    <property type="term" value="F:sequence-specific DNA binding"/>
    <property type="evidence" value="ECO:0007669"/>
    <property type="project" value="InterPro"/>
</dbReference>
<dbReference type="AlphaFoldDB" id="A0A1B9R2S1"/>
<dbReference type="InterPro" id="IPR009057">
    <property type="entry name" value="Homeodomain-like_sf"/>
</dbReference>
<evidence type="ECO:0000313" key="4">
    <source>
        <dbReference type="EMBL" id="OCH78549.1"/>
    </source>
</evidence>
<dbReference type="CDD" id="cd03137">
    <property type="entry name" value="GATase1_AraC_1"/>
    <property type="match status" value="1"/>
</dbReference>
<dbReference type="PANTHER" id="PTHR43130:SF3">
    <property type="entry name" value="HTH-TYPE TRANSCRIPTIONAL REGULATOR RV1931C"/>
    <property type="match status" value="1"/>
</dbReference>
<dbReference type="Gene3D" id="3.40.50.880">
    <property type="match status" value="1"/>
</dbReference>
<dbReference type="Pfam" id="PF12833">
    <property type="entry name" value="HTH_18"/>
    <property type="match status" value="1"/>
</dbReference>
<dbReference type="PANTHER" id="PTHR43130">
    <property type="entry name" value="ARAC-FAMILY TRANSCRIPTIONAL REGULATOR"/>
    <property type="match status" value="1"/>
</dbReference>
<proteinExistence type="predicted"/>
<accession>A0A1B9R2S1</accession>
<dbReference type="Pfam" id="PF01965">
    <property type="entry name" value="DJ-1_PfpI"/>
    <property type="match status" value="1"/>
</dbReference>
<dbReference type="EMBL" id="MAJZ01000118">
    <property type="protein sequence ID" value="OCH78549.1"/>
    <property type="molecule type" value="Genomic_DNA"/>
</dbReference>
<dbReference type="RefSeq" id="WP_065576281.1">
    <property type="nucleotide sequence ID" value="NZ_JBNGCH010000118.1"/>
</dbReference>
<dbReference type="Gene3D" id="1.10.10.60">
    <property type="entry name" value="Homeodomain-like"/>
    <property type="match status" value="2"/>
</dbReference>
<evidence type="ECO:0000256" key="1">
    <source>
        <dbReference type="ARBA" id="ARBA00023015"/>
    </source>
</evidence>
<gene>
    <name evidence="4" type="ORF">A6E14_04280</name>
</gene>
<keyword evidence="2" id="KW-0804">Transcription</keyword>
<reference evidence="5" key="1">
    <citation type="submission" date="2016-06" db="EMBL/GenBank/DDBJ databases">
        <authorList>
            <person name="Hehemann J.-H."/>
            <person name="Arevalo P."/>
            <person name="Datta M.S."/>
            <person name="Polz M.F."/>
        </authorList>
    </citation>
    <scope>NUCLEOTIDE SEQUENCE [LARGE SCALE GENOMIC DNA]</scope>
    <source>
        <strain evidence="5">9CSC122</strain>
    </source>
</reference>
<feature type="domain" description="HTH araC/xylS-type" evidence="3">
    <location>
        <begin position="220"/>
        <end position="318"/>
    </location>
</feature>
<dbReference type="InterPro" id="IPR002818">
    <property type="entry name" value="DJ-1/PfpI"/>
</dbReference>
<dbReference type="InterPro" id="IPR029062">
    <property type="entry name" value="Class_I_gatase-like"/>
</dbReference>
<dbReference type="SUPFAM" id="SSF46689">
    <property type="entry name" value="Homeodomain-like"/>
    <property type="match status" value="2"/>
</dbReference>
<keyword evidence="1" id="KW-0805">Transcription regulation</keyword>